<keyword evidence="11" id="KW-1185">Reference proteome</keyword>
<keyword evidence="8" id="KW-0808">Transferase</keyword>
<evidence type="ECO:0000256" key="7">
    <source>
        <dbReference type="ARBA" id="ARBA00048670"/>
    </source>
</evidence>
<dbReference type="UniPathway" id="UPA00049">
    <property type="reaction ID" value="UER00059"/>
</dbReference>
<keyword evidence="6 8" id="KW-0100">Branched-chain amino acid biosynthesis</keyword>
<dbReference type="NCBIfam" id="TIGR00119">
    <property type="entry name" value="acolac_sm"/>
    <property type="match status" value="1"/>
</dbReference>
<dbReference type="InterPro" id="IPR019455">
    <property type="entry name" value="Acetolactate_synth_ssu_C"/>
</dbReference>
<dbReference type="PANTHER" id="PTHR30239:SF0">
    <property type="entry name" value="ACETOLACTATE SYNTHASE SMALL SUBUNIT 1, CHLOROPLASTIC"/>
    <property type="match status" value="1"/>
</dbReference>
<dbReference type="InterPro" id="IPR039557">
    <property type="entry name" value="AHAS_ACT"/>
</dbReference>
<name>A0A1B1YXI0_9GAMM</name>
<dbReference type="InterPro" id="IPR045865">
    <property type="entry name" value="ACT-like_dom_sf"/>
</dbReference>
<reference evidence="11" key="1">
    <citation type="submission" date="2016-03" db="EMBL/GenBank/DDBJ databases">
        <title>Complete genome sequence of Solimmundus cernigliae, representing a novel lineage of polycyclic aromatic hydrocarbon degraders within the Gammaproteobacteria.</title>
        <authorList>
            <person name="Singleton D.R."/>
            <person name="Dickey A.N."/>
            <person name="Scholl E.H."/>
            <person name="Wright F.A."/>
            <person name="Aitken M.D."/>
        </authorList>
    </citation>
    <scope>NUCLEOTIDE SEQUENCE [LARGE SCALE GENOMIC DNA]</scope>
    <source>
        <strain evidence="11">TR3.2</strain>
    </source>
</reference>
<evidence type="ECO:0000259" key="9">
    <source>
        <dbReference type="PROSITE" id="PS51671"/>
    </source>
</evidence>
<comment type="pathway">
    <text evidence="2 8">Amino-acid biosynthesis; L-valine biosynthesis; L-valine from pyruvate: step 1/4.</text>
</comment>
<evidence type="ECO:0000256" key="1">
    <source>
        <dbReference type="ARBA" id="ARBA00004974"/>
    </source>
</evidence>
<dbReference type="GO" id="GO:0003984">
    <property type="term" value="F:acetolactate synthase activity"/>
    <property type="evidence" value="ECO:0007669"/>
    <property type="project" value="UniProtKB-UniRule"/>
</dbReference>
<evidence type="ECO:0000256" key="5">
    <source>
        <dbReference type="ARBA" id="ARBA00022605"/>
    </source>
</evidence>
<evidence type="ECO:0000256" key="6">
    <source>
        <dbReference type="ARBA" id="ARBA00023304"/>
    </source>
</evidence>
<protein>
    <recommendedName>
        <fullName evidence="8">Acetolactate synthase small subunit</fullName>
        <shortName evidence="8">AHAS</shortName>
        <shortName evidence="8">ALS</shortName>
        <ecNumber evidence="8">2.2.1.6</ecNumber>
    </recommendedName>
    <alternativeName>
        <fullName evidence="8">Acetohydroxy-acid synthase small subunit</fullName>
    </alternativeName>
</protein>
<dbReference type="InterPro" id="IPR004789">
    <property type="entry name" value="Acetalactate_synth_ssu"/>
</dbReference>
<dbReference type="InterPro" id="IPR027271">
    <property type="entry name" value="Acetolactate_synth/TF_NikR_C"/>
</dbReference>
<dbReference type="EC" id="2.2.1.6" evidence="8"/>
<dbReference type="FunFam" id="3.30.70.260:FF:000001">
    <property type="entry name" value="Acetolactate synthase, small subunit"/>
    <property type="match status" value="1"/>
</dbReference>
<dbReference type="PROSITE" id="PS51671">
    <property type="entry name" value="ACT"/>
    <property type="match status" value="1"/>
</dbReference>
<evidence type="ECO:0000313" key="10">
    <source>
        <dbReference type="EMBL" id="ANX05397.1"/>
    </source>
</evidence>
<comment type="subunit">
    <text evidence="4 8">Dimer of large and small chains.</text>
</comment>
<accession>A0A1B1YXI0</accession>
<gene>
    <name evidence="10" type="ORF">PG2T_15200</name>
</gene>
<organism evidence="10 11">
    <name type="scientific">Immundisolibacter cernigliae</name>
    <dbReference type="NCBI Taxonomy" id="1810504"/>
    <lineage>
        <taxon>Bacteria</taxon>
        <taxon>Pseudomonadati</taxon>
        <taxon>Pseudomonadota</taxon>
        <taxon>Gammaproteobacteria</taxon>
        <taxon>Immundisolibacterales</taxon>
        <taxon>Immundisolibacteraceae</taxon>
        <taxon>Immundisolibacter</taxon>
    </lineage>
</organism>
<evidence type="ECO:0000256" key="3">
    <source>
        <dbReference type="ARBA" id="ARBA00006341"/>
    </source>
</evidence>
<evidence type="ECO:0000256" key="2">
    <source>
        <dbReference type="ARBA" id="ARBA00005025"/>
    </source>
</evidence>
<dbReference type="GO" id="GO:1990610">
    <property type="term" value="F:acetolactate synthase regulator activity"/>
    <property type="evidence" value="ECO:0007669"/>
    <property type="project" value="UniProtKB-UniRule"/>
</dbReference>
<comment type="function">
    <text evidence="8">Catalyzes the conversion of 2 pyruvate molecules into acetolactate in the first common step of the biosynthetic pathway of the branched-amino acids such as leucine, isoleucine, and valine.</text>
</comment>
<dbReference type="KEGG" id="gbi:PG2T_15200"/>
<dbReference type="Gene3D" id="3.30.70.1150">
    <property type="entry name" value="ACT-like. Chain A, domain 2"/>
    <property type="match status" value="1"/>
</dbReference>
<sequence length="164" mass="17421">MRHILSLLLENEPGALSRVAGLISARGYNIESLSVAPTDDPSLSRMTLTTSGDDAIVEQITKQLNKLVDVVKLMDVTEGAHIEREMLLVKVKAATAAARDEIARLTTAFRGQVVDINRASCVVEVTGKGDKLSAFIAALDPASIIELVRSGPSAISRGAKALRS</sequence>
<dbReference type="InParanoid" id="A0A1B1YXI0"/>
<dbReference type="UniPathway" id="UPA00047">
    <property type="reaction ID" value="UER00055"/>
</dbReference>
<dbReference type="InterPro" id="IPR002912">
    <property type="entry name" value="ACT_dom"/>
</dbReference>
<dbReference type="GO" id="GO:0009097">
    <property type="term" value="P:isoleucine biosynthetic process"/>
    <property type="evidence" value="ECO:0007669"/>
    <property type="project" value="UniProtKB-UniRule"/>
</dbReference>
<proteinExistence type="inferred from homology"/>
<dbReference type="OrthoDB" id="9787365at2"/>
<dbReference type="EMBL" id="CP014671">
    <property type="protein sequence ID" value="ANX05397.1"/>
    <property type="molecule type" value="Genomic_DNA"/>
</dbReference>
<comment type="catalytic activity">
    <reaction evidence="7 8">
        <text>2 pyruvate + H(+) = (2S)-2-acetolactate + CO2</text>
        <dbReference type="Rhea" id="RHEA:25249"/>
        <dbReference type="ChEBI" id="CHEBI:15361"/>
        <dbReference type="ChEBI" id="CHEBI:15378"/>
        <dbReference type="ChEBI" id="CHEBI:16526"/>
        <dbReference type="ChEBI" id="CHEBI:58476"/>
        <dbReference type="EC" id="2.2.1.6"/>
    </reaction>
</comment>
<feature type="domain" description="ACT" evidence="9">
    <location>
        <begin position="4"/>
        <end position="78"/>
    </location>
</feature>
<dbReference type="Pfam" id="PF10369">
    <property type="entry name" value="ALS_ss_C"/>
    <property type="match status" value="1"/>
</dbReference>
<dbReference type="AlphaFoldDB" id="A0A1B1YXI0"/>
<comment type="similarity">
    <text evidence="3 8">Belongs to the acetolactate synthase small subunit family.</text>
</comment>
<keyword evidence="5 8" id="KW-0028">Amino-acid biosynthesis</keyword>
<dbReference type="STRING" id="1810504.PG2T_15200"/>
<evidence type="ECO:0000313" key="11">
    <source>
        <dbReference type="Proteomes" id="UP000092952"/>
    </source>
</evidence>
<dbReference type="InterPro" id="IPR054480">
    <property type="entry name" value="AHAS_small-like_ACT"/>
</dbReference>
<dbReference type="Pfam" id="PF22629">
    <property type="entry name" value="ACT_AHAS_ss"/>
    <property type="match status" value="1"/>
</dbReference>
<dbReference type="Proteomes" id="UP000092952">
    <property type="component" value="Chromosome"/>
</dbReference>
<dbReference type="GO" id="GO:0005829">
    <property type="term" value="C:cytosol"/>
    <property type="evidence" value="ECO:0007669"/>
    <property type="project" value="TreeGrafter"/>
</dbReference>
<dbReference type="PANTHER" id="PTHR30239">
    <property type="entry name" value="ACETOLACTATE SYNTHASE SMALL SUBUNIT"/>
    <property type="match status" value="1"/>
</dbReference>
<dbReference type="NCBIfam" id="NF008864">
    <property type="entry name" value="PRK11895.1"/>
    <property type="match status" value="1"/>
</dbReference>
<dbReference type="GO" id="GO:0009099">
    <property type="term" value="P:L-valine biosynthetic process"/>
    <property type="evidence" value="ECO:0007669"/>
    <property type="project" value="UniProtKB-UniRule"/>
</dbReference>
<dbReference type="Gene3D" id="3.30.70.260">
    <property type="match status" value="1"/>
</dbReference>
<dbReference type="RefSeq" id="WP_068807413.1">
    <property type="nucleotide sequence ID" value="NZ_CP014671.1"/>
</dbReference>
<comment type="pathway">
    <text evidence="1 8">Amino-acid biosynthesis; L-isoleucine biosynthesis; L-isoleucine from 2-oxobutanoate: step 1/4.</text>
</comment>
<dbReference type="FunCoup" id="A0A1B1YXI0">
    <property type="interactions" value="501"/>
</dbReference>
<evidence type="ECO:0000256" key="4">
    <source>
        <dbReference type="ARBA" id="ARBA00011744"/>
    </source>
</evidence>
<dbReference type="SUPFAM" id="SSF55021">
    <property type="entry name" value="ACT-like"/>
    <property type="match status" value="2"/>
</dbReference>
<dbReference type="FunFam" id="3.30.70.1150:FF:000001">
    <property type="entry name" value="Acetolactate synthase small subunit"/>
    <property type="match status" value="1"/>
</dbReference>
<dbReference type="CDD" id="cd04878">
    <property type="entry name" value="ACT_AHAS"/>
    <property type="match status" value="1"/>
</dbReference>
<evidence type="ECO:0000256" key="8">
    <source>
        <dbReference type="RuleBase" id="RU368092"/>
    </source>
</evidence>